<gene>
    <name evidence="3" type="ORF">GCM10009799_26570</name>
</gene>
<dbReference type="Proteomes" id="UP001501585">
    <property type="component" value="Unassembled WGS sequence"/>
</dbReference>
<keyword evidence="1" id="KW-0812">Transmembrane</keyword>
<evidence type="ECO:0000313" key="3">
    <source>
        <dbReference type="EMBL" id="GAA1998233.1"/>
    </source>
</evidence>
<keyword evidence="1" id="KW-0472">Membrane</keyword>
<reference evidence="3 4" key="1">
    <citation type="journal article" date="2019" name="Int. J. Syst. Evol. Microbiol.">
        <title>The Global Catalogue of Microorganisms (GCM) 10K type strain sequencing project: providing services to taxonomists for standard genome sequencing and annotation.</title>
        <authorList>
            <consortium name="The Broad Institute Genomics Platform"/>
            <consortium name="The Broad Institute Genome Sequencing Center for Infectious Disease"/>
            <person name="Wu L."/>
            <person name="Ma J."/>
        </authorList>
    </citation>
    <scope>NUCLEOTIDE SEQUENCE [LARGE SCALE GENOMIC DNA]</scope>
    <source>
        <strain evidence="3 4">JCM 15313</strain>
    </source>
</reference>
<feature type="transmembrane region" description="Helical" evidence="1">
    <location>
        <begin position="70"/>
        <end position="91"/>
    </location>
</feature>
<sequence>MTGALTGTAAVLAAAAEVSREEGSRLAREELAKKIYGEAEPTLLDIIWERVTDWLSELAGRMEAAMPGGWWVLGPVLAVLAVVAIGLIIYARPARRSRRTARIDTTAPLTAADHRTAAERHAAAGDYAAAIRERLRAVTRALEDRAIITPRPGRTATELATEASEALPGRREDLFGAARVFNDVAYGERPATADGYRQLRELDERLAATRPMDQNREAEPTR</sequence>
<dbReference type="RefSeq" id="WP_344102044.1">
    <property type="nucleotide sequence ID" value="NZ_BAAAPC010000010.1"/>
</dbReference>
<comment type="caution">
    <text evidence="3">The sequence shown here is derived from an EMBL/GenBank/DDBJ whole genome shotgun (WGS) entry which is preliminary data.</text>
</comment>
<evidence type="ECO:0000313" key="4">
    <source>
        <dbReference type="Proteomes" id="UP001501585"/>
    </source>
</evidence>
<feature type="domain" description="Protein-glutamine gamma-glutamyltransferase-like C-terminal" evidence="2">
    <location>
        <begin position="135"/>
        <end position="204"/>
    </location>
</feature>
<dbReference type="Pfam" id="PF13559">
    <property type="entry name" value="DUF4129"/>
    <property type="match status" value="1"/>
</dbReference>
<evidence type="ECO:0000256" key="1">
    <source>
        <dbReference type="SAM" id="Phobius"/>
    </source>
</evidence>
<dbReference type="InterPro" id="IPR025403">
    <property type="entry name" value="TgpA-like_C"/>
</dbReference>
<evidence type="ECO:0000259" key="2">
    <source>
        <dbReference type="Pfam" id="PF13559"/>
    </source>
</evidence>
<keyword evidence="1" id="KW-1133">Transmembrane helix</keyword>
<keyword evidence="4" id="KW-1185">Reference proteome</keyword>
<organism evidence="3 4">
    <name type="scientific">Nocardiopsis rhodophaea</name>
    <dbReference type="NCBI Taxonomy" id="280238"/>
    <lineage>
        <taxon>Bacteria</taxon>
        <taxon>Bacillati</taxon>
        <taxon>Actinomycetota</taxon>
        <taxon>Actinomycetes</taxon>
        <taxon>Streptosporangiales</taxon>
        <taxon>Nocardiopsidaceae</taxon>
        <taxon>Nocardiopsis</taxon>
    </lineage>
</organism>
<name>A0ABN2T499_9ACTN</name>
<protein>
    <submittedName>
        <fullName evidence="3">DUF4129 domain-containing protein</fullName>
    </submittedName>
</protein>
<accession>A0ABN2T499</accession>
<dbReference type="EMBL" id="BAAAPC010000010">
    <property type="protein sequence ID" value="GAA1998233.1"/>
    <property type="molecule type" value="Genomic_DNA"/>
</dbReference>
<proteinExistence type="predicted"/>